<dbReference type="Pfam" id="PF01368">
    <property type="entry name" value="DHH"/>
    <property type="match status" value="1"/>
</dbReference>
<dbReference type="eggNOG" id="COG0618">
    <property type="taxonomic scope" value="Bacteria"/>
</dbReference>
<evidence type="ECO:0000313" key="3">
    <source>
        <dbReference type="EMBL" id="EFM25108.1"/>
    </source>
</evidence>
<keyword evidence="4" id="KW-1185">Reference proteome</keyword>
<protein>
    <submittedName>
        <fullName evidence="3">DHHA1 domain protein</fullName>
    </submittedName>
</protein>
<dbReference type="GO" id="GO:0003676">
    <property type="term" value="F:nucleic acid binding"/>
    <property type="evidence" value="ECO:0007669"/>
    <property type="project" value="InterPro"/>
</dbReference>
<dbReference type="HOGENOM" id="CLU_039720_0_0_9"/>
<dbReference type="RefSeq" id="WP_008902056.1">
    <property type="nucleotide sequence ID" value="NZ_GL397071.1"/>
</dbReference>
<dbReference type="SUPFAM" id="SSF64182">
    <property type="entry name" value="DHH phosphoesterases"/>
    <property type="match status" value="1"/>
</dbReference>
<dbReference type="InterPro" id="IPR038763">
    <property type="entry name" value="DHH_sf"/>
</dbReference>
<comment type="caution">
    <text evidence="3">The sequence shown here is derived from an EMBL/GenBank/DDBJ whole genome shotgun (WGS) entry which is preliminary data.</text>
</comment>
<dbReference type="InterPro" id="IPR003156">
    <property type="entry name" value="DHHA1_dom"/>
</dbReference>
<feature type="domain" description="DDH" evidence="1">
    <location>
        <begin position="15"/>
        <end position="154"/>
    </location>
</feature>
<sequence>MEMIKFHEMIEGASKIALASHLNPDGDNLGSLSALSKYLKKLDKDVYTIFDDVMIDDFRFLFKGIKTVKSSEIEDIDLFITLDSADLDRIGKDAVELYRKSKKTICIDHHHTNDGYADFNVVEKNSSSTCEVLFKLLKRDLIDEEIATSILTGISTDTGSFKYENTSSDTHRIAAELLNFGAKNLDITVNVYQSNPKSKIMLLNEALNRLEFYLEGKIAMIALPKEISLSPNYKKSDSEGIVEYIRDIEGVEIAIFLKEKENEIRVSFRAKSYADVSKIASKFNGGGHIMAAGATYYGSLEKAKDEILQEAIKEIKCKES</sequence>
<accession>E0NM53</accession>
<feature type="domain" description="DHHA1" evidence="2">
    <location>
        <begin position="230"/>
        <end position="315"/>
    </location>
</feature>
<evidence type="ECO:0000259" key="1">
    <source>
        <dbReference type="Pfam" id="PF01368"/>
    </source>
</evidence>
<evidence type="ECO:0000259" key="2">
    <source>
        <dbReference type="Pfam" id="PF02272"/>
    </source>
</evidence>
<dbReference type="Pfam" id="PF02272">
    <property type="entry name" value="DHHA1"/>
    <property type="match status" value="1"/>
</dbReference>
<organism evidence="3 4">
    <name type="scientific">Peptoniphilus duerdenii ATCC BAA-1640</name>
    <dbReference type="NCBI Taxonomy" id="862517"/>
    <lineage>
        <taxon>Bacteria</taxon>
        <taxon>Bacillati</taxon>
        <taxon>Bacillota</taxon>
        <taxon>Tissierellia</taxon>
        <taxon>Tissierellales</taxon>
        <taxon>Peptoniphilaceae</taxon>
        <taxon>Peptoniphilus</taxon>
    </lineage>
</organism>
<dbReference type="Proteomes" id="UP000003280">
    <property type="component" value="Unassembled WGS sequence"/>
</dbReference>
<dbReference type="Gene3D" id="3.10.310.30">
    <property type="match status" value="1"/>
</dbReference>
<evidence type="ECO:0000313" key="4">
    <source>
        <dbReference type="Proteomes" id="UP000003280"/>
    </source>
</evidence>
<name>E0NM53_9FIRM</name>
<dbReference type="STRING" id="862517.HMPREF9225_1242"/>
<dbReference type="PANTHER" id="PTHR47618">
    <property type="entry name" value="BIFUNCTIONAL OLIGORIBONUCLEASE AND PAP PHOSPHATASE NRNA"/>
    <property type="match status" value="1"/>
</dbReference>
<dbReference type="EMBL" id="AEEH01000044">
    <property type="protein sequence ID" value="EFM25108.1"/>
    <property type="molecule type" value="Genomic_DNA"/>
</dbReference>
<reference evidence="3 4" key="1">
    <citation type="submission" date="2010-07" db="EMBL/GenBank/DDBJ databases">
        <authorList>
            <person name="Muzny D."/>
            <person name="Qin X."/>
            <person name="Deng J."/>
            <person name="Jiang H."/>
            <person name="Liu Y."/>
            <person name="Qu J."/>
            <person name="Song X.-Z."/>
            <person name="Zhang L."/>
            <person name="Thornton R."/>
            <person name="Coyle M."/>
            <person name="Francisco L."/>
            <person name="Jackson L."/>
            <person name="Javaid M."/>
            <person name="Korchina V."/>
            <person name="Kovar C."/>
            <person name="Mata R."/>
            <person name="Mathew T."/>
            <person name="Ngo R."/>
            <person name="Nguyen L."/>
            <person name="Nguyen N."/>
            <person name="Okwuonu G."/>
            <person name="Ongeri F."/>
            <person name="Pham C."/>
            <person name="Simmons D."/>
            <person name="Wilczek-Boney K."/>
            <person name="Hale W."/>
            <person name="Jakkamsetti A."/>
            <person name="Pham P."/>
            <person name="Ruth R."/>
            <person name="San Lucas F."/>
            <person name="Warren J."/>
            <person name="Zhang J."/>
            <person name="Zhao Z."/>
            <person name="Zhou C."/>
            <person name="Zhu D."/>
            <person name="Lee S."/>
            <person name="Bess C."/>
            <person name="Blankenburg K."/>
            <person name="Forbes L."/>
            <person name="Fu Q."/>
            <person name="Gubbala S."/>
            <person name="Hirani K."/>
            <person name="Jayaseelan J.C."/>
            <person name="Lara F."/>
            <person name="Munidasa M."/>
            <person name="Palculict T."/>
            <person name="Patil S."/>
            <person name="Pu L.-L."/>
            <person name="Saada N."/>
            <person name="Tang L."/>
            <person name="Weissenberger G."/>
            <person name="Zhu Y."/>
            <person name="Hemphill L."/>
            <person name="Shang Y."/>
            <person name="Youmans B."/>
            <person name="Ayvaz T."/>
            <person name="Ross M."/>
            <person name="Santibanez J."/>
            <person name="Aqrawi P."/>
            <person name="Gross S."/>
            <person name="Joshi V."/>
            <person name="Fowler G."/>
            <person name="Nazareth L."/>
            <person name="Reid J."/>
            <person name="Worley K."/>
            <person name="Petrosino J."/>
            <person name="Highlander S."/>
            <person name="Gibbs R."/>
        </authorList>
    </citation>
    <scope>NUCLEOTIDE SEQUENCE [LARGE SCALE GENOMIC DNA]</scope>
    <source>
        <strain evidence="3 4">ATCC BAA-1640</strain>
    </source>
</reference>
<dbReference type="Gene3D" id="3.90.1640.10">
    <property type="entry name" value="inorganic pyrophosphatase (n-terminal core)"/>
    <property type="match status" value="1"/>
</dbReference>
<dbReference type="InterPro" id="IPR001667">
    <property type="entry name" value="DDH_dom"/>
</dbReference>
<dbReference type="PANTHER" id="PTHR47618:SF1">
    <property type="entry name" value="BIFUNCTIONAL OLIGORIBONUCLEASE AND PAP PHOSPHATASE NRNA"/>
    <property type="match status" value="1"/>
</dbReference>
<dbReference type="InterPro" id="IPR051319">
    <property type="entry name" value="Oligoribo/pAp-PDE_c-di-AMP_PDE"/>
</dbReference>
<dbReference type="AlphaFoldDB" id="E0NM53"/>
<gene>
    <name evidence="3" type="ORF">HMPREF9225_1242</name>
</gene>
<proteinExistence type="predicted"/>
<dbReference type="OrthoDB" id="9803668at2"/>